<organism evidence="1 2">
    <name type="scientific">Roseococcus suduntuyensis</name>
    <dbReference type="NCBI Taxonomy" id="455361"/>
    <lineage>
        <taxon>Bacteria</taxon>
        <taxon>Pseudomonadati</taxon>
        <taxon>Pseudomonadota</taxon>
        <taxon>Alphaproteobacteria</taxon>
        <taxon>Acetobacterales</taxon>
        <taxon>Roseomonadaceae</taxon>
        <taxon>Roseococcus</taxon>
    </lineage>
</organism>
<dbReference type="RefSeq" id="WP_184384116.1">
    <property type="nucleotide sequence ID" value="NZ_JACIDJ010000003.1"/>
</dbReference>
<evidence type="ECO:0008006" key="3">
    <source>
        <dbReference type="Google" id="ProtNLM"/>
    </source>
</evidence>
<gene>
    <name evidence="1" type="ORF">GGQ83_002334</name>
</gene>
<dbReference type="Proteomes" id="UP000553193">
    <property type="component" value="Unassembled WGS sequence"/>
</dbReference>
<name>A0A840ACM3_9PROT</name>
<evidence type="ECO:0000313" key="1">
    <source>
        <dbReference type="EMBL" id="MBB3898891.1"/>
    </source>
</evidence>
<comment type="caution">
    <text evidence="1">The sequence shown here is derived from an EMBL/GenBank/DDBJ whole genome shotgun (WGS) entry which is preliminary data.</text>
</comment>
<protein>
    <recommendedName>
        <fullName evidence="3">YMGG-like Gly-zipper domain-containing protein</fullName>
    </recommendedName>
</protein>
<keyword evidence="2" id="KW-1185">Reference proteome</keyword>
<dbReference type="EMBL" id="JACIDJ010000003">
    <property type="protein sequence ID" value="MBB3898891.1"/>
    <property type="molecule type" value="Genomic_DNA"/>
</dbReference>
<reference evidence="1 2" key="1">
    <citation type="submission" date="2020-08" db="EMBL/GenBank/DDBJ databases">
        <title>Genomic Encyclopedia of Type Strains, Phase IV (KMG-IV): sequencing the most valuable type-strain genomes for metagenomic binning, comparative biology and taxonomic classification.</title>
        <authorList>
            <person name="Goeker M."/>
        </authorList>
    </citation>
    <scope>NUCLEOTIDE SEQUENCE [LARGE SCALE GENOMIC DNA]</scope>
    <source>
        <strain evidence="1 2">DSM 19979</strain>
    </source>
</reference>
<dbReference type="PROSITE" id="PS51257">
    <property type="entry name" value="PROKAR_LIPOPROTEIN"/>
    <property type="match status" value="1"/>
</dbReference>
<evidence type="ECO:0000313" key="2">
    <source>
        <dbReference type="Proteomes" id="UP000553193"/>
    </source>
</evidence>
<sequence>MRKLSNIGPKLALGLILAGGLAACGQTQGDRLLSGAGLGAAGGAAIGAATGGSPLAGAAIGGVAGGATGVLTSPRDVNVGRPAWR</sequence>
<accession>A0A840ACM3</accession>
<proteinExistence type="predicted"/>
<dbReference type="AlphaFoldDB" id="A0A840ACM3"/>